<dbReference type="Gene3D" id="3.20.20.70">
    <property type="entry name" value="Aldolase class I"/>
    <property type="match status" value="1"/>
</dbReference>
<dbReference type="PIRSF" id="PIRSF004762">
    <property type="entry name" value="CHP00423"/>
    <property type="match status" value="1"/>
</dbReference>
<dbReference type="GO" id="GO:0016765">
    <property type="term" value="F:transferase activity, transferring alkyl or aryl (other than methyl) groups"/>
    <property type="evidence" value="ECO:0007669"/>
    <property type="project" value="InterPro"/>
</dbReference>
<feature type="binding site" evidence="6 7">
    <location>
        <position position="63"/>
    </location>
    <ligand>
        <name>[4Fe-4S] cluster</name>
        <dbReference type="ChEBI" id="CHEBI:49883"/>
        <note>4Fe-4S-S-AdoMet</note>
    </ligand>
</feature>
<comment type="similarity">
    <text evidence="6">Belongs to the radical SAM superfamily. MqnC family.</text>
</comment>
<feature type="binding site" evidence="8">
    <location>
        <position position="138"/>
    </location>
    <ligand>
        <name>(3R)-3-methyl-D-ornithine</name>
        <dbReference type="ChEBI" id="CHEBI:64642"/>
    </ligand>
</feature>
<dbReference type="AlphaFoldDB" id="A0A2T0AVV9"/>
<dbReference type="OrthoDB" id="9802027at2"/>
<dbReference type="PANTHER" id="PTHR43076:SF1">
    <property type="entry name" value="LIPOYL SYNTHASE 2"/>
    <property type="match status" value="1"/>
</dbReference>
<comment type="function">
    <text evidence="6">Radical SAM enzyme that catalyzes the cyclization of dehypoxanthine futalosine (DHFL) into cyclic dehypoxanthine futalosine (CDHFL), a step in the biosynthesis of menaquinone (MK, vitamin K2).</text>
</comment>
<dbReference type="EMBL" id="PVXM01000006">
    <property type="protein sequence ID" value="PRR74884.1"/>
    <property type="molecule type" value="Genomic_DNA"/>
</dbReference>
<dbReference type="UniPathway" id="UPA00079"/>
<dbReference type="GO" id="GO:0046992">
    <property type="term" value="F:oxidoreductase activity, acting on X-H and Y-H to form an X-Y bond"/>
    <property type="evidence" value="ECO:0007669"/>
    <property type="project" value="UniProtKB-UniRule"/>
</dbReference>
<dbReference type="NCBIfam" id="TIGR03699">
    <property type="entry name" value="menaquin_MqnC"/>
    <property type="match status" value="1"/>
</dbReference>
<dbReference type="InterPro" id="IPR034405">
    <property type="entry name" value="F420"/>
</dbReference>
<keyword evidence="2 6" id="KW-0949">S-adenosyl-L-methionine</keyword>
<keyword evidence="6" id="KW-0560">Oxidoreductase</keyword>
<dbReference type="InterPro" id="IPR058240">
    <property type="entry name" value="rSAM_sf"/>
</dbReference>
<keyword evidence="10" id="KW-0808">Transferase</keyword>
<dbReference type="GO" id="GO:0005506">
    <property type="term" value="F:iron ion binding"/>
    <property type="evidence" value="ECO:0007669"/>
    <property type="project" value="UniProtKB-UniRule"/>
</dbReference>
<feature type="domain" description="Radical SAM core" evidence="9">
    <location>
        <begin position="49"/>
        <end position="277"/>
    </location>
</feature>
<keyword evidence="3 6" id="KW-0479">Metal-binding</keyword>
<dbReference type="InterPro" id="IPR013785">
    <property type="entry name" value="Aldolase_TIM"/>
</dbReference>
<evidence type="ECO:0000256" key="3">
    <source>
        <dbReference type="ARBA" id="ARBA00022723"/>
    </source>
</evidence>
<dbReference type="InterPro" id="IPR022431">
    <property type="entry name" value="Cyclic_DHFL_synthase_mqnC"/>
</dbReference>
<feature type="binding site" evidence="8">
    <location>
        <position position="174"/>
    </location>
    <ligand>
        <name>S-adenosyl-L-methionine</name>
        <dbReference type="ChEBI" id="CHEBI:59789"/>
    </ligand>
</feature>
<comment type="catalytic activity">
    <reaction evidence="6">
        <text>dehypoxanthine futalosine + S-adenosyl-L-methionine = cyclic dehypoxanthinylfutalosinate + 5'-deoxyadenosine + L-methionine + H(+)</text>
        <dbReference type="Rhea" id="RHEA:33083"/>
        <dbReference type="ChEBI" id="CHEBI:15378"/>
        <dbReference type="ChEBI" id="CHEBI:17319"/>
        <dbReference type="ChEBI" id="CHEBI:57844"/>
        <dbReference type="ChEBI" id="CHEBI:58864"/>
        <dbReference type="ChEBI" id="CHEBI:59789"/>
        <dbReference type="ChEBI" id="CHEBI:64270"/>
        <dbReference type="EC" id="1.21.98.1"/>
    </reaction>
</comment>
<feature type="binding site" evidence="8">
    <location>
        <position position="69"/>
    </location>
    <ligand>
        <name>S-adenosyl-L-methionine</name>
        <dbReference type="ChEBI" id="CHEBI:59789"/>
    </ligand>
</feature>
<dbReference type="SFLD" id="SFLDS00029">
    <property type="entry name" value="Radical_SAM"/>
    <property type="match status" value="1"/>
</dbReference>
<feature type="binding site" evidence="8">
    <location>
        <position position="307"/>
    </location>
    <ligand>
        <name>(3R)-3-methyl-D-ornithine</name>
        <dbReference type="ChEBI" id="CHEBI:64642"/>
    </ligand>
</feature>
<dbReference type="GO" id="GO:0044689">
    <property type="term" value="F:7,8-didemethyl-8-hydroxy-5-deazariboflavin synthase activity"/>
    <property type="evidence" value="ECO:0007669"/>
    <property type="project" value="TreeGrafter"/>
</dbReference>
<evidence type="ECO:0000313" key="10">
    <source>
        <dbReference type="EMBL" id="PRR74884.1"/>
    </source>
</evidence>
<dbReference type="InterPro" id="IPR020050">
    <property type="entry name" value="FO_synthase_su2"/>
</dbReference>
<evidence type="ECO:0000256" key="8">
    <source>
        <dbReference type="PIRSR" id="PIRSR004762-2"/>
    </source>
</evidence>
<dbReference type="RefSeq" id="WP_106004425.1">
    <property type="nucleotide sequence ID" value="NZ_CP136419.1"/>
</dbReference>
<name>A0A2T0AVV9_9FIRM</name>
<dbReference type="HAMAP" id="MF_00992">
    <property type="entry name" value="MqnC"/>
    <property type="match status" value="1"/>
</dbReference>
<dbReference type="SFLD" id="SFLDG01064">
    <property type="entry name" value="F420__menaquinone_cofactor_bio"/>
    <property type="match status" value="1"/>
</dbReference>
<dbReference type="SUPFAM" id="SSF102114">
    <property type="entry name" value="Radical SAM enzymes"/>
    <property type="match status" value="1"/>
</dbReference>
<organism evidence="10 11">
    <name type="scientific">Neomoorella humiferrea</name>
    <dbReference type="NCBI Taxonomy" id="676965"/>
    <lineage>
        <taxon>Bacteria</taxon>
        <taxon>Bacillati</taxon>
        <taxon>Bacillota</taxon>
        <taxon>Clostridia</taxon>
        <taxon>Neomoorellales</taxon>
        <taxon>Neomoorellaceae</taxon>
        <taxon>Neomoorella</taxon>
    </lineage>
</organism>
<dbReference type="SFLD" id="SFLDF00342">
    <property type="entry name" value="cyclic_dehypoxanthine_futalosi"/>
    <property type="match status" value="1"/>
</dbReference>
<accession>A0A2T0AVV9</accession>
<evidence type="ECO:0000256" key="5">
    <source>
        <dbReference type="ARBA" id="ARBA00023014"/>
    </source>
</evidence>
<evidence type="ECO:0000313" key="11">
    <source>
        <dbReference type="Proteomes" id="UP000238415"/>
    </source>
</evidence>
<dbReference type="PANTHER" id="PTHR43076">
    <property type="entry name" value="FO SYNTHASE (COFH)"/>
    <property type="match status" value="1"/>
</dbReference>
<reference evidence="10 11" key="1">
    <citation type="submission" date="2018-03" db="EMBL/GenBank/DDBJ databases">
        <title>Genome sequence of Moorella humiferrea DSM 23265.</title>
        <authorList>
            <person name="Poehlein A."/>
            <person name="Daniel R."/>
        </authorList>
    </citation>
    <scope>NUCLEOTIDE SEQUENCE [LARGE SCALE GENOMIC DNA]</scope>
    <source>
        <strain evidence="10 11">DSM 23265</strain>
    </source>
</reference>
<feature type="binding site" evidence="6 7">
    <location>
        <position position="67"/>
    </location>
    <ligand>
        <name>[4Fe-4S] cluster</name>
        <dbReference type="ChEBI" id="CHEBI:49883"/>
        <note>4Fe-4S-S-AdoMet</note>
    </ligand>
</feature>
<evidence type="ECO:0000256" key="1">
    <source>
        <dbReference type="ARBA" id="ARBA00022485"/>
    </source>
</evidence>
<feature type="binding site" evidence="8">
    <location>
        <position position="285"/>
    </location>
    <ligand>
        <name>(3R)-3-methyl-D-ornithine</name>
        <dbReference type="ChEBI" id="CHEBI:64642"/>
    </ligand>
</feature>
<evidence type="ECO:0000256" key="6">
    <source>
        <dbReference type="HAMAP-Rule" id="MF_00992"/>
    </source>
</evidence>
<dbReference type="EC" id="1.21.98.1" evidence="6"/>
<evidence type="ECO:0000259" key="9">
    <source>
        <dbReference type="PROSITE" id="PS51918"/>
    </source>
</evidence>
<protein>
    <recommendedName>
        <fullName evidence="6">Cyclic dehypoxanthine futalosine synthase</fullName>
        <shortName evidence="6">Cyclic DHFL synthase</shortName>
        <ecNumber evidence="6">1.21.98.1</ecNumber>
    </recommendedName>
    <alternativeName>
        <fullName evidence="6">Dehypoxanthine futalosine cyclase</fullName>
        <shortName evidence="6">DHFL cyclase</shortName>
    </alternativeName>
    <alternativeName>
        <fullName evidence="6">Menaquinone biosynthetic enzyme MqnC</fullName>
    </alternativeName>
</protein>
<dbReference type="PROSITE" id="PS51918">
    <property type="entry name" value="RADICAL_SAM"/>
    <property type="match status" value="1"/>
</dbReference>
<comment type="pathway">
    <text evidence="6">Quinol/quinone metabolism; menaquinone biosynthesis.</text>
</comment>
<dbReference type="InterPro" id="IPR007197">
    <property type="entry name" value="rSAM"/>
</dbReference>
<dbReference type="NCBIfam" id="TIGR00423">
    <property type="entry name" value="CofH family radical SAM protein"/>
    <property type="match status" value="1"/>
</dbReference>
<dbReference type="SFLD" id="SFLDF00343">
    <property type="entry name" value="aminofutalosine_synthase_(mqnE"/>
    <property type="match status" value="1"/>
</dbReference>
<dbReference type="Proteomes" id="UP000238415">
    <property type="component" value="Unassembled WGS sequence"/>
</dbReference>
<sequence length="357" mass="39713">MIEAIACKVLEGKRLSADEGECLYREADLLEMGYLANLVRQRLHRDGTVTFVVDRNINYTNICVNACRFCAFYRLPGDAEGYVLSREEIGNKIEATLAAGGTQILLQGGLNPDLDLAWFEDLFAWIKSRYPVTLHSLSPVEIDYLARKEKLPVFEVLRRLKKAGLDSLPGGGAEILVDGVRDRVSPKKTKTARWLEVMRAAHSLGMKSTATMVFGLGETIADRIAHLEAVRRLQDETGGFTAFIPWSFQPGNTELGGTEAGAAEYLKVLALARIYLDNVPNLQVSWVTQGLKVAQVALFFGANDFGSTMLEENVVRAAGASYRACMEEIVHCIREAGFRPAQRDNEYRILKYFDAKH</sequence>
<dbReference type="InterPro" id="IPR045567">
    <property type="entry name" value="CofH/MnqC-like_C"/>
</dbReference>
<keyword evidence="6" id="KW-0474">Menaquinone biosynthesis</keyword>
<comment type="cofactor">
    <cofactor evidence="6 7">
        <name>[4Fe-4S] cluster</name>
        <dbReference type="ChEBI" id="CHEBI:49883"/>
    </cofactor>
    <text evidence="6 7">Binds 1 [4Fe-4S] cluster. The cluster is coordinated with 3 cysteines and an exchangeable S-adenosyl-L-methionine.</text>
</comment>
<evidence type="ECO:0000256" key="2">
    <source>
        <dbReference type="ARBA" id="ARBA00022691"/>
    </source>
</evidence>
<comment type="caution">
    <text evidence="10">The sequence shown here is derived from an EMBL/GenBank/DDBJ whole genome shotgun (WGS) entry which is preliminary data.</text>
</comment>
<proteinExistence type="inferred from homology"/>
<dbReference type="GO" id="GO:0051539">
    <property type="term" value="F:4 iron, 4 sulfur cluster binding"/>
    <property type="evidence" value="ECO:0007669"/>
    <property type="project" value="UniProtKB-KW"/>
</dbReference>
<feature type="binding site" evidence="6 7">
    <location>
        <position position="70"/>
    </location>
    <ligand>
        <name>[4Fe-4S] cluster</name>
        <dbReference type="ChEBI" id="CHEBI:49883"/>
        <note>4Fe-4S-S-AdoMet</note>
    </ligand>
</feature>
<evidence type="ECO:0000256" key="4">
    <source>
        <dbReference type="ARBA" id="ARBA00023004"/>
    </source>
</evidence>
<keyword evidence="5 6" id="KW-0411">Iron-sulfur</keyword>
<gene>
    <name evidence="10" type="primary">mqnE_2</name>
    <name evidence="6" type="synonym">mqnC</name>
    <name evidence="10" type="ORF">MOHU_03820</name>
</gene>
<keyword evidence="11" id="KW-1185">Reference proteome</keyword>
<keyword evidence="4 6" id="KW-0408">Iron</keyword>
<dbReference type="Pfam" id="PF04055">
    <property type="entry name" value="Radical_SAM"/>
    <property type="match status" value="1"/>
</dbReference>
<dbReference type="GO" id="GO:0009234">
    <property type="term" value="P:menaquinone biosynthetic process"/>
    <property type="evidence" value="ECO:0007669"/>
    <property type="project" value="UniProtKB-UniRule"/>
</dbReference>
<dbReference type="SFLD" id="SFLDG01389">
    <property type="entry name" value="menaquinone_synthsis_involved"/>
    <property type="match status" value="1"/>
</dbReference>
<keyword evidence="1 6" id="KW-0004">4Fe-4S</keyword>
<evidence type="ECO:0000256" key="7">
    <source>
        <dbReference type="PIRSR" id="PIRSR004762-1"/>
    </source>
</evidence>
<dbReference type="Pfam" id="PF19288">
    <property type="entry name" value="CofH_C"/>
    <property type="match status" value="1"/>
</dbReference>